<evidence type="ECO:0000256" key="2">
    <source>
        <dbReference type="SAM" id="Phobius"/>
    </source>
</evidence>
<feature type="coiled-coil region" evidence="1">
    <location>
        <begin position="184"/>
        <end position="242"/>
    </location>
</feature>
<evidence type="ECO:0000259" key="3">
    <source>
        <dbReference type="Pfam" id="PF13514"/>
    </source>
</evidence>
<feature type="transmembrane region" description="Helical" evidence="2">
    <location>
        <begin position="460"/>
        <end position="481"/>
    </location>
</feature>
<keyword evidence="2" id="KW-1133">Transmembrane helix</keyword>
<dbReference type="Pfam" id="PF13514">
    <property type="entry name" value="AAA_27"/>
    <property type="match status" value="1"/>
</dbReference>
<feature type="coiled-coil region" evidence="1">
    <location>
        <begin position="775"/>
        <end position="825"/>
    </location>
</feature>
<dbReference type="PANTHER" id="PTHR41259">
    <property type="entry name" value="DOUBLE-STRAND BREAK REPAIR RAD50 ATPASE, PUTATIVE-RELATED"/>
    <property type="match status" value="1"/>
</dbReference>
<dbReference type="Proteomes" id="UP000254047">
    <property type="component" value="Unassembled WGS sequence"/>
</dbReference>
<keyword evidence="7" id="KW-1185">Reference proteome</keyword>
<dbReference type="OrthoDB" id="9764467at2"/>
<organism evidence="4 6">
    <name type="scientific">Staphylococcus petrasii</name>
    <dbReference type="NCBI Taxonomy" id="1276936"/>
    <lineage>
        <taxon>Bacteria</taxon>
        <taxon>Bacillati</taxon>
        <taxon>Bacillota</taxon>
        <taxon>Bacilli</taxon>
        <taxon>Bacillales</taxon>
        <taxon>Staphylococcaceae</taxon>
        <taxon>Staphylococcus</taxon>
    </lineage>
</organism>
<proteinExistence type="predicted"/>
<dbReference type="PANTHER" id="PTHR41259:SF1">
    <property type="entry name" value="DOUBLE-STRAND BREAK REPAIR RAD50 ATPASE, PUTATIVE-RELATED"/>
    <property type="match status" value="1"/>
</dbReference>
<reference evidence="4 6" key="1">
    <citation type="submission" date="2018-06" db="EMBL/GenBank/DDBJ databases">
        <authorList>
            <consortium name="Pathogen Informatics"/>
            <person name="Doyle S."/>
        </authorList>
    </citation>
    <scope>NUCLEOTIDE SEQUENCE [LARGE SCALE GENOMIC DNA]</scope>
    <source>
        <strain evidence="4 6">NCTC13830</strain>
    </source>
</reference>
<feature type="coiled-coil region" evidence="1">
    <location>
        <begin position="621"/>
        <end position="696"/>
    </location>
</feature>
<dbReference type="Proteomes" id="UP000297598">
    <property type="component" value="Unassembled WGS sequence"/>
</dbReference>
<feature type="domain" description="YhaN AAA" evidence="3">
    <location>
        <begin position="1"/>
        <end position="205"/>
    </location>
</feature>
<feature type="coiled-coil region" evidence="1">
    <location>
        <begin position="281"/>
        <end position="454"/>
    </location>
</feature>
<dbReference type="InterPro" id="IPR027417">
    <property type="entry name" value="P-loop_NTPase"/>
</dbReference>
<evidence type="ECO:0000313" key="6">
    <source>
        <dbReference type="Proteomes" id="UP000254047"/>
    </source>
</evidence>
<name>A0A380FYA0_9STAP</name>
<evidence type="ECO:0000313" key="5">
    <source>
        <dbReference type="EMBL" id="TGE16877.1"/>
    </source>
</evidence>
<accession>A0A380FYA0</accession>
<evidence type="ECO:0000256" key="1">
    <source>
        <dbReference type="SAM" id="Coils"/>
    </source>
</evidence>
<dbReference type="EMBL" id="UHDO01000001">
    <property type="protein sequence ID" value="SUM43869.1"/>
    <property type="molecule type" value="Genomic_DNA"/>
</dbReference>
<dbReference type="RefSeq" id="WP_103298841.1">
    <property type="nucleotide sequence ID" value="NZ_PPQT01000121.1"/>
</dbReference>
<feature type="coiled-coil region" evidence="1">
    <location>
        <begin position="514"/>
        <end position="541"/>
    </location>
</feature>
<evidence type="ECO:0000313" key="4">
    <source>
        <dbReference type="EMBL" id="SUM43869.1"/>
    </source>
</evidence>
<dbReference type="InterPro" id="IPR038734">
    <property type="entry name" value="YhaN_AAA"/>
</dbReference>
<dbReference type="SUPFAM" id="SSF52540">
    <property type="entry name" value="P-loop containing nucleoside triphosphate hydrolases"/>
    <property type="match status" value="1"/>
</dbReference>
<dbReference type="AlphaFoldDB" id="A0A380FYA0"/>
<gene>
    <name evidence="5" type="ORF">BJR09_07935</name>
    <name evidence="4" type="ORF">NCTC13830_01265</name>
</gene>
<protein>
    <submittedName>
        <fullName evidence="4">DNA double-strand break repair rad50 ATPase</fullName>
    </submittedName>
    <submittedName>
        <fullName evidence="5">DNA repair protein Rad50</fullName>
    </submittedName>
</protein>
<keyword evidence="2" id="KW-0812">Transmembrane</keyword>
<dbReference type="EMBL" id="SRLS01000011">
    <property type="protein sequence ID" value="TGE16877.1"/>
    <property type="molecule type" value="Genomic_DNA"/>
</dbReference>
<reference evidence="5 7" key="2">
    <citation type="submission" date="2019-04" db="EMBL/GenBank/DDBJ databases">
        <title>Genomic characterization of Staphylococcus petrasii strains.</title>
        <authorList>
            <person name="Vrbovska V."/>
            <person name="Kovarovic V."/>
            <person name="Maslanova I."/>
            <person name="Indrakova A."/>
            <person name="Petras P."/>
            <person name="Sedo O."/>
            <person name="Svec P."/>
            <person name="Fisarova L."/>
            <person name="Sedlacek I."/>
            <person name="Doskar J."/>
            <person name="Pantucek R."/>
        </authorList>
    </citation>
    <scope>NUCLEOTIDE SEQUENCE [LARGE SCALE GENOMIC DNA]</scope>
    <source>
        <strain evidence="5 7">P5404</strain>
    </source>
</reference>
<dbReference type="Gene3D" id="3.40.50.300">
    <property type="entry name" value="P-loop containing nucleotide triphosphate hydrolases"/>
    <property type="match status" value="2"/>
</dbReference>
<feature type="transmembrane region" description="Helical" evidence="2">
    <location>
        <begin position="487"/>
        <end position="505"/>
    </location>
</feature>
<sequence length="978" mass="115345">MIIKSLEIYGYGKFVERKITFNDSFTEIYGENEAGKSTIQAFIHSILFGFPTKKEKEPRLEPRMGNQYGGKLTLIFDDKSEVVVERIKGSAQGDVKVYLENGLIRDEAWLKKKLNYISKKTYQGIFSFNVLGLQDIHRNMDEKQLQNYLLEAGALGSSEFTSMGNMIAQKKATLYKKAGKNPILNQQIEDLKQLEMQIRTEEAKLDEYHRLIDDRDKSQRHLKHLKDNLTQLSKMHESKQKELAIHPQAQEWKSLEQKLNIEPLKFPEKGIERYETAARYKQSLERDISLQEERLKKVERDFNEIELPSDEAVQNFYRLSQEENDIQKTELEVASLNKEIDASQREQQTLKTNLGWQDVHHETDTSEAMKNYVSQKIKERNEQESQKQQIERIIDEIKIEQQAIAKEITTLEKDLVSETSLEKKKEYNQQKLELQEKESLYNKLKETFENEKERKNKRNWWLRVSFIILSLLGLGLTIFSFATANMIFGVIFTILTILFVVGIFMTKSKDVDYSETFSDEINNLEQQIKELEAKYDLNFDLDQQYHLRERWNNATKSKNVLINKSTHQQHLLDNTNKELNEISSNLQEVKSDIKLPEKMTDELLIGSFTTMNQLKTNDTHLKNLIQQRDALNQKLTSFYEKAQNQVAHELSHFNKVSLFNDMKKWLSTYEGNKEKKNQLQNQLQLLGNEIKQLKLRLTENDETIQTLFKFINVNNESDYYQHYEQYQQYQQNLARFNDLTTYLENHHFSYEDSSNLSSKTTVQVEDEDQLLAQQVDDYNDQYLEKQMEVSELTAQINQMETDKTLSQLRHNYHSLKNRMNDIAKDWASLSYLEALVNEHIKQIKDKRLPQVINEAINIFKSLTNDNYNLITYENDSIMVKHHNGQMYHPLELSQSTKELLYIALRISLIKVLRPYYPFPIIIDDAFVHFDKQRKSMMLNYLRELAYDYQVLYFTCTKDTTIPSKEMLILNKIEEGGKR</sequence>
<evidence type="ECO:0000313" key="7">
    <source>
        <dbReference type="Proteomes" id="UP000297598"/>
    </source>
</evidence>
<keyword evidence="1" id="KW-0175">Coiled coil</keyword>
<keyword evidence="2" id="KW-0472">Membrane</keyword>